<feature type="compositionally biased region" description="Basic and acidic residues" evidence="1">
    <location>
        <begin position="11"/>
        <end position="20"/>
    </location>
</feature>
<protein>
    <submittedName>
        <fullName evidence="2">Uncharacterized protein</fullName>
    </submittedName>
</protein>
<sequence length="57" mass="6171">MTQTGVYTDPVTHRPIEAGRHGTNRQKPSPTAPPTGDGQDENAPRGKPDSTTDWVQD</sequence>
<dbReference type="EMBL" id="LT559118">
    <property type="protein sequence ID" value="SBO92263.1"/>
    <property type="molecule type" value="Genomic_DNA"/>
</dbReference>
<name>A0A1M4E0C1_9ACTN</name>
<gene>
    <name evidence="2" type="ORF">BN4615_P1777</name>
</gene>
<proteinExistence type="predicted"/>
<reference evidence="2" key="1">
    <citation type="submission" date="2016-04" db="EMBL/GenBank/DDBJ databases">
        <authorList>
            <person name="Evans L.H."/>
            <person name="Alamgir A."/>
            <person name="Owens N."/>
            <person name="Weber N.D."/>
            <person name="Virtaneva K."/>
            <person name="Barbian K."/>
            <person name="Babar A."/>
            <person name="Rosenke K."/>
        </authorList>
    </citation>
    <scope>NUCLEOTIDE SEQUENCE</scope>
    <source>
        <strain evidence="2">Nono1</strain>
    </source>
</reference>
<dbReference type="AlphaFoldDB" id="A0A1M4E0C1"/>
<organism evidence="2">
    <name type="scientific">Nonomuraea gerenzanensis</name>
    <dbReference type="NCBI Taxonomy" id="93944"/>
    <lineage>
        <taxon>Bacteria</taxon>
        <taxon>Bacillati</taxon>
        <taxon>Actinomycetota</taxon>
        <taxon>Actinomycetes</taxon>
        <taxon>Streptosporangiales</taxon>
        <taxon>Streptosporangiaceae</taxon>
        <taxon>Nonomuraea</taxon>
    </lineage>
</organism>
<accession>A0A1M4E0C1</accession>
<evidence type="ECO:0000256" key="1">
    <source>
        <dbReference type="SAM" id="MobiDB-lite"/>
    </source>
</evidence>
<feature type="region of interest" description="Disordered" evidence="1">
    <location>
        <begin position="1"/>
        <end position="57"/>
    </location>
</feature>
<evidence type="ECO:0000313" key="2">
    <source>
        <dbReference type="EMBL" id="SBO92263.1"/>
    </source>
</evidence>